<dbReference type="AlphaFoldDB" id="A0A1F5WQI0"/>
<feature type="transmembrane region" description="Helical" evidence="1">
    <location>
        <begin position="7"/>
        <end position="27"/>
    </location>
</feature>
<keyword evidence="1" id="KW-1133">Transmembrane helix</keyword>
<feature type="transmembrane region" description="Helical" evidence="1">
    <location>
        <begin position="98"/>
        <end position="116"/>
    </location>
</feature>
<dbReference type="Proteomes" id="UP000177723">
    <property type="component" value="Unassembled WGS sequence"/>
</dbReference>
<feature type="transmembrane region" description="Helical" evidence="1">
    <location>
        <begin position="182"/>
        <end position="201"/>
    </location>
</feature>
<name>A0A1F5WQI0_9BACT</name>
<keyword evidence="1" id="KW-0812">Transmembrane</keyword>
<feature type="transmembrane region" description="Helical" evidence="1">
    <location>
        <begin position="128"/>
        <end position="146"/>
    </location>
</feature>
<dbReference type="EMBL" id="MFHT01000009">
    <property type="protein sequence ID" value="OGF77915.1"/>
    <property type="molecule type" value="Genomic_DNA"/>
</dbReference>
<feature type="transmembrane region" description="Helical" evidence="1">
    <location>
        <begin position="152"/>
        <end position="170"/>
    </location>
</feature>
<proteinExistence type="predicted"/>
<organism evidence="2 3">
    <name type="scientific">Candidatus Giovannonibacteria bacterium RIFCSPHIGHO2_12_FULL_43_15</name>
    <dbReference type="NCBI Taxonomy" id="1798341"/>
    <lineage>
        <taxon>Bacteria</taxon>
        <taxon>Candidatus Giovannoniibacteriota</taxon>
    </lineage>
</organism>
<protein>
    <submittedName>
        <fullName evidence="2">Uncharacterized protein</fullName>
    </submittedName>
</protein>
<reference evidence="2 3" key="1">
    <citation type="journal article" date="2016" name="Nat. Commun.">
        <title>Thousands of microbial genomes shed light on interconnected biogeochemical processes in an aquifer system.</title>
        <authorList>
            <person name="Anantharaman K."/>
            <person name="Brown C.T."/>
            <person name="Hug L.A."/>
            <person name="Sharon I."/>
            <person name="Castelle C.J."/>
            <person name="Probst A.J."/>
            <person name="Thomas B.C."/>
            <person name="Singh A."/>
            <person name="Wilkins M.J."/>
            <person name="Karaoz U."/>
            <person name="Brodie E.L."/>
            <person name="Williams K.H."/>
            <person name="Hubbard S.S."/>
            <person name="Banfield J.F."/>
        </authorList>
    </citation>
    <scope>NUCLEOTIDE SEQUENCE [LARGE SCALE GENOMIC DNA]</scope>
</reference>
<evidence type="ECO:0000313" key="2">
    <source>
        <dbReference type="EMBL" id="OGF77915.1"/>
    </source>
</evidence>
<keyword evidence="1" id="KW-0472">Membrane</keyword>
<feature type="transmembrane region" description="Helical" evidence="1">
    <location>
        <begin position="33"/>
        <end position="52"/>
    </location>
</feature>
<sequence length="202" mass="22714">MDKILKLLAASLMIGCGIYYICLIYRGEPVGSFATWFLFFVAVVVSLASYKFERENKAQINGRNLSDNIMNLCDAFIVTSIVIAIVATRGWSIFPISTTDKICVSLSLVMIVIWLIKRNHFTTNLISQFILFIAYFPTFSKLWYANTNEESFIMWGGIWLAGILSVAVAMRKKDLLATIYALRALVMVSIILILMLSKIGAQ</sequence>
<accession>A0A1F5WQI0</accession>
<comment type="caution">
    <text evidence="2">The sequence shown here is derived from an EMBL/GenBank/DDBJ whole genome shotgun (WGS) entry which is preliminary data.</text>
</comment>
<gene>
    <name evidence="2" type="ORF">A3F23_04255</name>
</gene>
<evidence type="ECO:0000313" key="3">
    <source>
        <dbReference type="Proteomes" id="UP000177723"/>
    </source>
</evidence>
<evidence type="ECO:0000256" key="1">
    <source>
        <dbReference type="SAM" id="Phobius"/>
    </source>
</evidence>
<feature type="transmembrane region" description="Helical" evidence="1">
    <location>
        <begin position="72"/>
        <end position="92"/>
    </location>
</feature>